<dbReference type="PANTHER" id="PTHR21660:SF1">
    <property type="entry name" value="ACYL-COENZYME A THIOESTERASE 13"/>
    <property type="match status" value="1"/>
</dbReference>
<name>A0A6P4EAR6_DRORH</name>
<dbReference type="Gene3D" id="3.10.129.10">
    <property type="entry name" value="Hotdog Thioesterase"/>
    <property type="match status" value="1"/>
</dbReference>
<dbReference type="Pfam" id="PF03061">
    <property type="entry name" value="4HBT"/>
    <property type="match status" value="1"/>
</dbReference>
<dbReference type="AlphaFoldDB" id="A0A6P4EAR6"/>
<dbReference type="InterPro" id="IPR006683">
    <property type="entry name" value="Thioestr_dom"/>
</dbReference>
<dbReference type="OrthoDB" id="46529at2759"/>
<dbReference type="NCBIfam" id="TIGR00369">
    <property type="entry name" value="unchar_dom_1"/>
    <property type="match status" value="1"/>
</dbReference>
<proteinExistence type="inferred from homology"/>
<reference evidence="4" key="1">
    <citation type="submission" date="2025-08" db="UniProtKB">
        <authorList>
            <consortium name="RefSeq"/>
        </authorList>
    </citation>
    <scope>IDENTIFICATION</scope>
</reference>
<dbReference type="RefSeq" id="XP_016970431.2">
    <property type="nucleotide sequence ID" value="XM_017114942.2"/>
</dbReference>
<gene>
    <name evidence="4" type="primary">LOC108038193</name>
</gene>
<dbReference type="CDD" id="cd03443">
    <property type="entry name" value="PaaI_thioesterase"/>
    <property type="match status" value="1"/>
</dbReference>
<dbReference type="GeneID" id="108038193"/>
<comment type="similarity">
    <text evidence="1">Belongs to the thioesterase PaaI family.</text>
</comment>
<dbReference type="GO" id="GO:0047617">
    <property type="term" value="F:fatty acyl-CoA hydrolase activity"/>
    <property type="evidence" value="ECO:0007669"/>
    <property type="project" value="InterPro"/>
</dbReference>
<evidence type="ECO:0000256" key="2">
    <source>
        <dbReference type="ARBA" id="ARBA00022801"/>
    </source>
</evidence>
<dbReference type="InterPro" id="IPR003736">
    <property type="entry name" value="PAAI_dom"/>
</dbReference>
<evidence type="ECO:0000313" key="4">
    <source>
        <dbReference type="RefSeq" id="XP_016970431.1"/>
    </source>
</evidence>
<protein>
    <submittedName>
        <fullName evidence="4">Acyl-coenzyme A thioesterase 13</fullName>
    </submittedName>
</protein>
<dbReference type="InterPro" id="IPR039298">
    <property type="entry name" value="ACOT13"/>
</dbReference>
<dbReference type="InterPro" id="IPR029069">
    <property type="entry name" value="HotDog_dom_sf"/>
</dbReference>
<dbReference type="SUPFAM" id="SSF54637">
    <property type="entry name" value="Thioesterase/thiol ester dehydrase-isomerase"/>
    <property type="match status" value="1"/>
</dbReference>
<dbReference type="RefSeq" id="XP_016970431.1">
    <property type="nucleotide sequence ID" value="XM_017114942.1"/>
</dbReference>
<evidence type="ECO:0000259" key="3">
    <source>
        <dbReference type="Pfam" id="PF03061"/>
    </source>
</evidence>
<organism evidence="4">
    <name type="scientific">Drosophila rhopaloa</name>
    <name type="common">Fruit fly</name>
    <dbReference type="NCBI Taxonomy" id="1041015"/>
    <lineage>
        <taxon>Eukaryota</taxon>
        <taxon>Metazoa</taxon>
        <taxon>Ecdysozoa</taxon>
        <taxon>Arthropoda</taxon>
        <taxon>Hexapoda</taxon>
        <taxon>Insecta</taxon>
        <taxon>Pterygota</taxon>
        <taxon>Neoptera</taxon>
        <taxon>Endopterygota</taxon>
        <taxon>Diptera</taxon>
        <taxon>Brachycera</taxon>
        <taxon>Muscomorpha</taxon>
        <taxon>Ephydroidea</taxon>
        <taxon>Drosophilidae</taxon>
        <taxon>Drosophila</taxon>
        <taxon>Sophophora</taxon>
    </lineage>
</organism>
<evidence type="ECO:0000256" key="1">
    <source>
        <dbReference type="ARBA" id="ARBA00008324"/>
    </source>
</evidence>
<sequence length="149" mass="16110">MSSKKKGLDIILATAEYVTGTKGFDQVLRMIKITDGGDGRAVGEFTVAKEHLNRQGTLHGGLMATIVDICTTYALMSKGSHPGVTANLNICFTAPAHLGEVIQLDCNTVRAGKKMAYLDCLLTRKSDGKVIAKGGQVKYIQFDKKKLDY</sequence>
<dbReference type="FunFam" id="3.10.129.10:FF:000033">
    <property type="entry name" value="acyl-coenzyme A thioesterase 13"/>
    <property type="match status" value="1"/>
</dbReference>
<feature type="domain" description="Thioesterase" evidence="3">
    <location>
        <begin position="55"/>
        <end position="130"/>
    </location>
</feature>
<accession>A0A6P4EAR6</accession>
<keyword evidence="2" id="KW-0378">Hydrolase</keyword>
<dbReference type="PANTHER" id="PTHR21660">
    <property type="entry name" value="THIOESTERASE SUPERFAMILY MEMBER-RELATED"/>
    <property type="match status" value="1"/>
</dbReference>